<dbReference type="AlphaFoldDB" id="A0A561TSY3"/>
<dbReference type="Proteomes" id="UP000317940">
    <property type="component" value="Unassembled WGS sequence"/>
</dbReference>
<sequence length="373" mass="41666">MSTPEIDRTTARRLAVRAQLLDADQPADELLPVVRQLTLLQLDPTAAVAPNADLVAWSRLGAAYRTEQLPQALERDRTLFEYRAMVRPMADLPLLLPEMAAWAAPGADRRGKYAEWLHANDGFRRYVLDLLRERGPLPSREIEDRSAVPWPSTGWTNNRNVTQLLEFLAARGEIAVSGRVGKQRRWDLAERVYPAVPVRPASPAELTAHQRDAAEAHRLRQERTLRSLGIARGPAVGEAGRPVRVAGTRGVWRADPEQLDQLAERPFAGRTALLSPFDRLIHDRKRMAELFEFEYKLEMYVPRANRRWGYFALPVLHADRLVGKVDATADHRAGLLRVHAVHEDEPFGSALRAAVDAELAALAQWLGLAGAGA</sequence>
<dbReference type="Pfam" id="PF06224">
    <property type="entry name" value="AlkZ-like"/>
    <property type="match status" value="1"/>
</dbReference>
<dbReference type="InterPro" id="IPR009351">
    <property type="entry name" value="AlkZ-like"/>
</dbReference>
<reference evidence="1 2" key="1">
    <citation type="submission" date="2019-06" db="EMBL/GenBank/DDBJ databases">
        <title>Sequencing the genomes of 1000 actinobacteria strains.</title>
        <authorList>
            <person name="Klenk H.-P."/>
        </authorList>
    </citation>
    <scope>NUCLEOTIDE SEQUENCE [LARGE SCALE GENOMIC DNA]</scope>
    <source>
        <strain evidence="1 2">DSM 44826</strain>
    </source>
</reference>
<dbReference type="RefSeq" id="WP_145909434.1">
    <property type="nucleotide sequence ID" value="NZ_BAAAMZ010000001.1"/>
</dbReference>
<keyword evidence="2" id="KW-1185">Reference proteome</keyword>
<dbReference type="PANTHER" id="PTHR30528:SF0">
    <property type="entry name" value="CYTOPLASMIC PROTEIN"/>
    <property type="match status" value="1"/>
</dbReference>
<name>A0A561TSY3_9ACTN</name>
<comment type="caution">
    <text evidence="1">The sequence shown here is derived from an EMBL/GenBank/DDBJ whole genome shotgun (WGS) entry which is preliminary data.</text>
</comment>
<evidence type="ECO:0000313" key="2">
    <source>
        <dbReference type="Proteomes" id="UP000317940"/>
    </source>
</evidence>
<dbReference type="EMBL" id="VIWT01000003">
    <property type="protein sequence ID" value="TWF90212.1"/>
    <property type="molecule type" value="Genomic_DNA"/>
</dbReference>
<gene>
    <name evidence="1" type="ORF">FHX73_13256</name>
</gene>
<evidence type="ECO:0008006" key="3">
    <source>
        <dbReference type="Google" id="ProtNLM"/>
    </source>
</evidence>
<protein>
    <recommendedName>
        <fullName evidence="3">Winged helix-turn-helix domain-containing protein</fullName>
    </recommendedName>
</protein>
<evidence type="ECO:0000313" key="1">
    <source>
        <dbReference type="EMBL" id="TWF90212.1"/>
    </source>
</evidence>
<dbReference type="OrthoDB" id="9787207at2"/>
<accession>A0A561TSY3</accession>
<proteinExistence type="predicted"/>
<organism evidence="1 2">
    <name type="scientific">Kitasatospora viridis</name>
    <dbReference type="NCBI Taxonomy" id="281105"/>
    <lineage>
        <taxon>Bacteria</taxon>
        <taxon>Bacillati</taxon>
        <taxon>Actinomycetota</taxon>
        <taxon>Actinomycetes</taxon>
        <taxon>Kitasatosporales</taxon>
        <taxon>Streptomycetaceae</taxon>
        <taxon>Kitasatospora</taxon>
    </lineage>
</organism>
<dbReference type="PANTHER" id="PTHR30528">
    <property type="entry name" value="CYTOPLASMIC PROTEIN"/>
    <property type="match status" value="1"/>
</dbReference>